<organism evidence="1 2">
    <name type="scientific">Neoarthrinium moseri</name>
    <dbReference type="NCBI Taxonomy" id="1658444"/>
    <lineage>
        <taxon>Eukaryota</taxon>
        <taxon>Fungi</taxon>
        <taxon>Dikarya</taxon>
        <taxon>Ascomycota</taxon>
        <taxon>Pezizomycotina</taxon>
        <taxon>Sordariomycetes</taxon>
        <taxon>Xylariomycetidae</taxon>
        <taxon>Amphisphaeriales</taxon>
        <taxon>Apiosporaceae</taxon>
        <taxon>Neoarthrinium</taxon>
    </lineage>
</organism>
<sequence length="179" mass="20499">MAPTATSSANEQPTTQGRVYQPATRLQEIFIQIARDETGLLIANDVLELRRLPEHEVPEIPREQEHFNDCDAMSLYRRIKFIFGLSGDLHLPALGKVVSERGITDTLGRNWWLWVCPVNLQDTTVPMNDQFKAFAVWYSPAKDPLAYENWRIVWRQSKDESPFIVDFKETAQSGQNGGH</sequence>
<name>A0A9P9WYU9_9PEZI</name>
<accession>A0A9P9WYU9</accession>
<evidence type="ECO:0000313" key="2">
    <source>
        <dbReference type="Proteomes" id="UP000829685"/>
    </source>
</evidence>
<dbReference type="Proteomes" id="UP000829685">
    <property type="component" value="Unassembled WGS sequence"/>
</dbReference>
<dbReference type="EMBL" id="JAFIMR010000001">
    <property type="protein sequence ID" value="KAI1881607.1"/>
    <property type="molecule type" value="Genomic_DNA"/>
</dbReference>
<gene>
    <name evidence="1" type="ORF">JX265_000433</name>
</gene>
<comment type="caution">
    <text evidence="1">The sequence shown here is derived from an EMBL/GenBank/DDBJ whole genome shotgun (WGS) entry which is preliminary data.</text>
</comment>
<protein>
    <submittedName>
        <fullName evidence="1">Uncharacterized protein</fullName>
    </submittedName>
</protein>
<dbReference type="AlphaFoldDB" id="A0A9P9WYU9"/>
<keyword evidence="2" id="KW-1185">Reference proteome</keyword>
<reference evidence="1" key="1">
    <citation type="submission" date="2021-03" db="EMBL/GenBank/DDBJ databases">
        <title>Revisited historic fungal species revealed as producer of novel bioactive compounds through whole genome sequencing and comparative genomics.</title>
        <authorList>
            <person name="Vignolle G.A."/>
            <person name="Hochenegger N."/>
            <person name="Mach R.L."/>
            <person name="Mach-Aigner A.R."/>
            <person name="Javad Rahimi M."/>
            <person name="Salim K.A."/>
            <person name="Chan C.M."/>
            <person name="Lim L.B.L."/>
            <person name="Cai F."/>
            <person name="Druzhinina I.S."/>
            <person name="U'Ren J.M."/>
            <person name="Derntl C."/>
        </authorList>
    </citation>
    <scope>NUCLEOTIDE SEQUENCE</scope>
    <source>
        <strain evidence="1">TUCIM 5799</strain>
    </source>
</reference>
<evidence type="ECO:0000313" key="1">
    <source>
        <dbReference type="EMBL" id="KAI1881607.1"/>
    </source>
</evidence>
<proteinExistence type="predicted"/>